<dbReference type="InterPro" id="IPR036425">
    <property type="entry name" value="MoaB/Mog-like_dom_sf"/>
</dbReference>
<dbReference type="GO" id="GO:0030425">
    <property type="term" value="C:dendrite"/>
    <property type="evidence" value="ECO:0007669"/>
    <property type="project" value="TreeGrafter"/>
</dbReference>
<dbReference type="SUPFAM" id="SSF63882">
    <property type="entry name" value="MoeA N-terminal region -like"/>
    <property type="match status" value="2"/>
</dbReference>
<dbReference type="GO" id="GO:0097112">
    <property type="term" value="P:gamma-aminobutyric acid receptor clustering"/>
    <property type="evidence" value="ECO:0007669"/>
    <property type="project" value="TreeGrafter"/>
</dbReference>
<feature type="domain" description="MoeA N-terminal and linker" evidence="2">
    <location>
        <begin position="193"/>
        <end position="366"/>
    </location>
</feature>
<name>A0A0J7KJ10_LASNI</name>
<protein>
    <submittedName>
        <fullName evidence="3">Gephyrin</fullName>
    </submittedName>
</protein>
<comment type="pathway">
    <text evidence="1">Cofactor biosynthesis; molybdopterin biosynthesis.</text>
</comment>
<dbReference type="GO" id="GO:0072579">
    <property type="term" value="P:glycine receptor clustering"/>
    <property type="evidence" value="ECO:0007669"/>
    <property type="project" value="TreeGrafter"/>
</dbReference>
<comment type="catalytic activity">
    <reaction evidence="1">
        <text>molybdopterin + ATP + H(+) = adenylyl-molybdopterin + diphosphate</text>
        <dbReference type="Rhea" id="RHEA:31331"/>
        <dbReference type="ChEBI" id="CHEBI:15378"/>
        <dbReference type="ChEBI" id="CHEBI:30616"/>
        <dbReference type="ChEBI" id="CHEBI:33019"/>
        <dbReference type="ChEBI" id="CHEBI:58698"/>
        <dbReference type="ChEBI" id="CHEBI:62727"/>
    </reaction>
</comment>
<dbReference type="SUPFAM" id="SSF53218">
    <property type="entry name" value="Molybdenum cofactor biosynthesis proteins"/>
    <property type="match status" value="2"/>
</dbReference>
<dbReference type="GO" id="GO:0005829">
    <property type="term" value="C:cytosol"/>
    <property type="evidence" value="ECO:0007669"/>
    <property type="project" value="TreeGrafter"/>
</dbReference>
<comment type="cofactor">
    <cofactor evidence="1">
        <name>Mg(2+)</name>
        <dbReference type="ChEBI" id="CHEBI:18420"/>
    </cofactor>
</comment>
<organism evidence="3 4">
    <name type="scientific">Lasius niger</name>
    <name type="common">Black garden ant</name>
    <dbReference type="NCBI Taxonomy" id="67767"/>
    <lineage>
        <taxon>Eukaryota</taxon>
        <taxon>Metazoa</taxon>
        <taxon>Ecdysozoa</taxon>
        <taxon>Arthropoda</taxon>
        <taxon>Hexapoda</taxon>
        <taxon>Insecta</taxon>
        <taxon>Pterygota</taxon>
        <taxon>Neoptera</taxon>
        <taxon>Endopterygota</taxon>
        <taxon>Hymenoptera</taxon>
        <taxon>Apocrita</taxon>
        <taxon>Aculeata</taxon>
        <taxon>Formicoidea</taxon>
        <taxon>Formicidae</taxon>
        <taxon>Formicinae</taxon>
        <taxon>Lasius</taxon>
        <taxon>Lasius</taxon>
    </lineage>
</organism>
<dbReference type="PaxDb" id="67767-A0A0J7KJ10"/>
<dbReference type="InterPro" id="IPR036135">
    <property type="entry name" value="MoeA_linker/N_sf"/>
</dbReference>
<dbReference type="InterPro" id="IPR005110">
    <property type="entry name" value="MoeA_linker/N"/>
</dbReference>
<dbReference type="GO" id="GO:0007529">
    <property type="term" value="P:establishment of synaptic specificity at neuromuscular junction"/>
    <property type="evidence" value="ECO:0007669"/>
    <property type="project" value="TreeGrafter"/>
</dbReference>
<keyword evidence="1" id="KW-0460">Magnesium</keyword>
<dbReference type="UniPathway" id="UPA00344"/>
<reference evidence="3 4" key="1">
    <citation type="submission" date="2015-04" db="EMBL/GenBank/DDBJ databases">
        <title>Lasius niger genome sequencing.</title>
        <authorList>
            <person name="Konorov E.A."/>
            <person name="Nikitin M.A."/>
            <person name="Kirill M.V."/>
            <person name="Chang P."/>
        </authorList>
    </citation>
    <scope>NUCLEOTIDE SEQUENCE [LARGE SCALE GENOMIC DNA]</scope>
    <source>
        <tissue evidence="3">Whole</tissue>
    </source>
</reference>
<evidence type="ECO:0000313" key="4">
    <source>
        <dbReference type="Proteomes" id="UP000036403"/>
    </source>
</evidence>
<keyword evidence="1" id="KW-0501">Molybdenum cofactor biosynthesis</keyword>
<dbReference type="Proteomes" id="UP000036403">
    <property type="component" value="Unassembled WGS sequence"/>
</dbReference>
<keyword evidence="4" id="KW-1185">Reference proteome</keyword>
<comment type="function">
    <text evidence="1">Catalyzes two steps in the biosynthesis of the molybdenum cofactor. In the first step, molybdopterin is adenylated. Subsequently, molybdate is inserted into adenylated molybdopterin and AMP is released.</text>
</comment>
<dbReference type="GO" id="GO:0006777">
    <property type="term" value="P:Mo-molybdopterin cofactor biosynthetic process"/>
    <property type="evidence" value="ECO:0007669"/>
    <property type="project" value="UniProtKB-UniRule"/>
</dbReference>
<dbReference type="AlphaFoldDB" id="A0A0J7KJ10"/>
<keyword evidence="1" id="KW-0808">Transferase</keyword>
<dbReference type="PANTHER" id="PTHR10192:SF5">
    <property type="entry name" value="GEPHYRIN"/>
    <property type="match status" value="1"/>
</dbReference>
<dbReference type="PANTHER" id="PTHR10192">
    <property type="entry name" value="MOLYBDOPTERIN BIOSYNTHESIS PROTEIN"/>
    <property type="match status" value="1"/>
</dbReference>
<dbReference type="Pfam" id="PF03453">
    <property type="entry name" value="MoeA_N"/>
    <property type="match status" value="2"/>
</dbReference>
<evidence type="ECO:0000256" key="1">
    <source>
        <dbReference type="RuleBase" id="RU365090"/>
    </source>
</evidence>
<gene>
    <name evidence="3" type="ORF">RF55_10074</name>
</gene>
<dbReference type="InterPro" id="IPR038987">
    <property type="entry name" value="MoeA-like"/>
</dbReference>
<evidence type="ECO:0000259" key="2">
    <source>
        <dbReference type="Pfam" id="PF03453"/>
    </source>
</evidence>
<proteinExistence type="inferred from homology"/>
<sequence length="729" mass="81427">MSLTFLILAVGVKEKLEKNVELMKDSVSYVGGKTVDVHYVSYNVSYDGYKITKYLETSCDTNKANIIVIIGESKITTDIEAMSIISRVVSRTKSDKTLTSAISELETILQAVLPLAVCGIRKKTLILNMFGECLTAAISLQANQERLLQIIDIIQLMQNNTTNKSLACDTPKPCSILKIKHIEKFKETLFPMISVTQAIKIICEKIIKGNEEIEHECVSVHVACGRILSKDIYSECNVPSFRTSAKCGYAIKANDGENIKKILNAESSIEPGTCIFVKTGAPIPDEATAVVQVENTKEVIKECDDNNTDDIEEEKEEKEEEIEIIIQPKEGENIRPIGYEIKKKDLILEEHKRIGPAEIGLLTYCGVSEVVVIKHQVVGIISIGDELEEPGEILKIKHDYDSSRLILITLLKQQDFDSLDFGITNDNMEDIKNGTNCSKKSYIEVIEAQKLIRDAIIQSNEEIESECVRVQDAYGRILLKDIYSKYNVPSFKASAKHGYAIKANDKKNIKKILRAGTSSLKPGTCIWVKTGAPIPHEATAVVQVENTKIIKKECVNNNTDDIEEEKEEKEEEIEIIIQPKEGENIRPIGYEIKKKDLILEEHKRIGPAEIGLLTYCGVSEVVVIKHQVVGIISIGDELEEPGEILKIKHDYDSSRLILITLLKQQDFDSLDFGITNDNMVSIISKIEEALEKVNVLVTIGSANDKDLLKPILKGYFNATIHFGIFFSSY</sequence>
<dbReference type="Gene3D" id="3.40.980.10">
    <property type="entry name" value="MoaB/Mog-like domain"/>
    <property type="match status" value="2"/>
</dbReference>
<keyword evidence="1" id="KW-0500">Molybdenum</keyword>
<dbReference type="Gene3D" id="3.90.105.10">
    <property type="entry name" value="Molybdopterin biosynthesis moea protein, domain 2"/>
    <property type="match status" value="1"/>
</dbReference>
<keyword evidence="1" id="KW-0479">Metal-binding</keyword>
<accession>A0A0J7KJ10</accession>
<dbReference type="GO" id="GO:0061599">
    <property type="term" value="F:molybdopterin molybdotransferase activity"/>
    <property type="evidence" value="ECO:0007669"/>
    <property type="project" value="UniProtKB-UniRule"/>
</dbReference>
<feature type="domain" description="MoeA N-terminal and linker" evidence="2">
    <location>
        <begin position="444"/>
        <end position="617"/>
    </location>
</feature>
<dbReference type="GO" id="GO:0099634">
    <property type="term" value="C:postsynaptic specialization membrane"/>
    <property type="evidence" value="ECO:0007669"/>
    <property type="project" value="GOC"/>
</dbReference>
<comment type="caution">
    <text evidence="3">The sequence shown here is derived from an EMBL/GenBank/DDBJ whole genome shotgun (WGS) entry which is preliminary data.</text>
</comment>
<evidence type="ECO:0000313" key="3">
    <source>
        <dbReference type="EMBL" id="KMQ90191.1"/>
    </source>
</evidence>
<comment type="catalytic activity">
    <reaction evidence="1">
        <text>adenylyl-molybdopterin + molybdate = Mo-molybdopterin + AMP + H(+)</text>
        <dbReference type="Rhea" id="RHEA:35047"/>
        <dbReference type="ChEBI" id="CHEBI:15378"/>
        <dbReference type="ChEBI" id="CHEBI:36264"/>
        <dbReference type="ChEBI" id="CHEBI:62727"/>
        <dbReference type="ChEBI" id="CHEBI:71302"/>
        <dbReference type="ChEBI" id="CHEBI:456215"/>
    </reaction>
</comment>
<comment type="similarity">
    <text evidence="1">Belongs to the MoeA family.</text>
</comment>
<dbReference type="GO" id="GO:0098970">
    <property type="term" value="P:postsynaptic neurotransmitter receptor diffusion trapping"/>
    <property type="evidence" value="ECO:0007669"/>
    <property type="project" value="TreeGrafter"/>
</dbReference>
<dbReference type="STRING" id="67767.A0A0J7KJ10"/>
<dbReference type="GO" id="GO:0005524">
    <property type="term" value="F:ATP binding"/>
    <property type="evidence" value="ECO:0007669"/>
    <property type="project" value="UniProtKB-UniRule"/>
</dbReference>
<dbReference type="OrthoDB" id="4349954at2759"/>
<dbReference type="GO" id="GO:0061598">
    <property type="term" value="F:molybdopterin adenylyltransferase activity"/>
    <property type="evidence" value="ECO:0007669"/>
    <property type="project" value="UniProtKB-UniRule"/>
</dbReference>
<dbReference type="GO" id="GO:0046872">
    <property type="term" value="F:metal ion binding"/>
    <property type="evidence" value="ECO:0007669"/>
    <property type="project" value="UniProtKB-UniRule"/>
</dbReference>
<dbReference type="Gene3D" id="2.170.190.11">
    <property type="entry name" value="Molybdopterin biosynthesis moea protein, domain 3"/>
    <property type="match status" value="2"/>
</dbReference>
<dbReference type="EMBL" id="LBMM01006923">
    <property type="protein sequence ID" value="KMQ90191.1"/>
    <property type="molecule type" value="Genomic_DNA"/>
</dbReference>